<evidence type="ECO:0000313" key="1">
    <source>
        <dbReference type="EMBL" id="MBO8458802.1"/>
    </source>
</evidence>
<name>A0A9D9HS03_9BACT</name>
<sequence length="328" mass="37839">MKRPSIHYVLLIAIAVYSVQLWAQTPYDSFAQQAYSPILDWDSIQALQKQGVAEEFTLQEDTIVLTPCLAAIDTAEQLVLLVDTLQNMLVCTPLTDKLLRWLSVDPMADDYLHISPYAYCVWNPVRHIDPDGRDVWDIDQNGNIINHIKDTSKDAFYIVQQDNDGNYQRMTDDNGKELCIEFEYGTIEKQKTVLATRGYFDMYEIRGDRQATQLFEFFARSTEVEWGHAKTGIAGEKGLNFITTSHNGGREYGFGYVYNNRLRYGYTIRELNHNHPEKPGKDQSRPSEADYNAAHRINEYLQNRGLPKAKYNIYTKSKTYSPYEAKIK</sequence>
<gene>
    <name evidence="1" type="ORF">IAA73_00490</name>
</gene>
<organism evidence="1 2">
    <name type="scientific">Candidatus Gallipaludibacter merdavium</name>
    <dbReference type="NCBI Taxonomy" id="2840839"/>
    <lineage>
        <taxon>Bacteria</taxon>
        <taxon>Pseudomonadati</taxon>
        <taxon>Bacteroidota</taxon>
        <taxon>Bacteroidia</taxon>
        <taxon>Bacteroidales</taxon>
        <taxon>Candidatus Gallipaludibacter</taxon>
    </lineage>
</organism>
<dbReference type="Pfam" id="PF15659">
    <property type="entry name" value="Toxin-JAB1"/>
    <property type="match status" value="1"/>
</dbReference>
<dbReference type="Gene3D" id="2.180.10.10">
    <property type="entry name" value="RHS repeat-associated core"/>
    <property type="match status" value="1"/>
</dbReference>
<evidence type="ECO:0008006" key="3">
    <source>
        <dbReference type="Google" id="ProtNLM"/>
    </source>
</evidence>
<comment type="caution">
    <text evidence="1">The sequence shown here is derived from an EMBL/GenBank/DDBJ whole genome shotgun (WGS) entry which is preliminary data.</text>
</comment>
<accession>A0A9D9HS03</accession>
<dbReference type="EMBL" id="JADIMG010000003">
    <property type="protein sequence ID" value="MBO8458802.1"/>
    <property type="molecule type" value="Genomic_DNA"/>
</dbReference>
<dbReference type="Proteomes" id="UP000823641">
    <property type="component" value="Unassembled WGS sequence"/>
</dbReference>
<dbReference type="InterPro" id="IPR028218">
    <property type="entry name" value="Toxin-JAB1"/>
</dbReference>
<evidence type="ECO:0000313" key="2">
    <source>
        <dbReference type="Proteomes" id="UP000823641"/>
    </source>
</evidence>
<protein>
    <recommendedName>
        <fullName evidence="3">RHS repeat-associated core domain-containing protein</fullName>
    </recommendedName>
</protein>
<reference evidence="1" key="1">
    <citation type="submission" date="2020-10" db="EMBL/GenBank/DDBJ databases">
        <authorList>
            <person name="Gilroy R."/>
        </authorList>
    </citation>
    <scope>NUCLEOTIDE SEQUENCE</scope>
    <source>
        <strain evidence="1">G3-3990</strain>
    </source>
</reference>
<reference evidence="1" key="2">
    <citation type="journal article" date="2021" name="PeerJ">
        <title>Extensive microbial diversity within the chicken gut microbiome revealed by metagenomics and culture.</title>
        <authorList>
            <person name="Gilroy R."/>
            <person name="Ravi A."/>
            <person name="Getino M."/>
            <person name="Pursley I."/>
            <person name="Horton D.L."/>
            <person name="Alikhan N.F."/>
            <person name="Baker D."/>
            <person name="Gharbi K."/>
            <person name="Hall N."/>
            <person name="Watson M."/>
            <person name="Adriaenssens E.M."/>
            <person name="Foster-Nyarko E."/>
            <person name="Jarju S."/>
            <person name="Secka A."/>
            <person name="Antonio M."/>
            <person name="Oren A."/>
            <person name="Chaudhuri R.R."/>
            <person name="La Ragione R."/>
            <person name="Hildebrand F."/>
            <person name="Pallen M.J."/>
        </authorList>
    </citation>
    <scope>NUCLEOTIDE SEQUENCE</scope>
    <source>
        <strain evidence="1">G3-3990</strain>
    </source>
</reference>
<proteinExistence type="predicted"/>
<dbReference type="AlphaFoldDB" id="A0A9D9HS03"/>